<dbReference type="EMBL" id="KU752557">
    <property type="protein sequence ID" value="AOW41398.1"/>
    <property type="molecule type" value="Genomic_DNA"/>
</dbReference>
<dbReference type="RefSeq" id="YP_009506129.1">
    <property type="nucleotide sequence ID" value="NC_038375.1"/>
</dbReference>
<accession>A0A1D8QL88</accession>
<organism evidence="1 2">
    <name type="scientific">Trichoplusia ni granulovirus LBIV-12</name>
    <dbReference type="NCBI Taxonomy" id="1916701"/>
    <lineage>
        <taxon>Viruses</taxon>
        <taxon>Viruses incertae sedis</taxon>
        <taxon>Naldaviricetes</taxon>
        <taxon>Lefavirales</taxon>
        <taxon>Baculoviridae</taxon>
        <taxon>Betabaculovirus</taxon>
        <taxon>Betabaculovirus trini</taxon>
    </lineage>
</organism>
<evidence type="ECO:0000313" key="2">
    <source>
        <dbReference type="Proteomes" id="UP000232707"/>
    </source>
</evidence>
<dbReference type="KEGG" id="vg:37616934"/>
<keyword evidence="2" id="KW-1185">Reference proteome</keyword>
<protein>
    <submittedName>
        <fullName evidence="1">Uncharacterized protein</fullName>
    </submittedName>
</protein>
<sequence>MDNFDRTERLRSTERLLRRLIIIYHKLYTNMKKSNVIWQKLFAISLLSTLRFVERTLKIKIL</sequence>
<name>A0A1D8QL88_GVTN</name>
<reference evidence="1 2" key="1">
    <citation type="submission" date="2016-02" db="EMBL/GenBank/DDBJ databases">
        <title>Genome sequence of a new Betabaculovirus TnGV isolated from the cabagge looper Trichoplusia ni (Lepidoptera: Noctuidae).</title>
        <authorList>
            <person name="Del Rincon-Castro M.C."/>
            <person name="Bivian-Hernandez Mdl.A."/>
            <person name="Lopez-Tlacomulco J.J."/>
            <person name="Ibarra J.E."/>
        </authorList>
    </citation>
    <scope>NUCLEOTIDE SEQUENCE [LARGE SCALE GENOMIC DNA]</scope>
    <source>
        <strain evidence="1">LBIV-12</strain>
    </source>
</reference>
<dbReference type="Proteomes" id="UP000232707">
    <property type="component" value="Segment"/>
</dbReference>
<evidence type="ECO:0000313" key="1">
    <source>
        <dbReference type="EMBL" id="AOW41398.1"/>
    </source>
</evidence>
<dbReference type="GeneID" id="37616934"/>
<proteinExistence type="predicted"/>